<gene>
    <name evidence="2" type="ORF">MERR_LOCUS9657</name>
</gene>
<organism evidence="2 3">
    <name type="scientific">Microthlaspi erraticum</name>
    <dbReference type="NCBI Taxonomy" id="1685480"/>
    <lineage>
        <taxon>Eukaryota</taxon>
        <taxon>Viridiplantae</taxon>
        <taxon>Streptophyta</taxon>
        <taxon>Embryophyta</taxon>
        <taxon>Tracheophyta</taxon>
        <taxon>Spermatophyta</taxon>
        <taxon>Magnoliopsida</taxon>
        <taxon>eudicotyledons</taxon>
        <taxon>Gunneridae</taxon>
        <taxon>Pentapetalae</taxon>
        <taxon>rosids</taxon>
        <taxon>malvids</taxon>
        <taxon>Brassicales</taxon>
        <taxon>Brassicaceae</taxon>
        <taxon>Coluteocarpeae</taxon>
        <taxon>Microthlaspi</taxon>
    </lineage>
</organism>
<protein>
    <submittedName>
        <fullName evidence="2">Uncharacterized protein</fullName>
    </submittedName>
</protein>
<feature type="coiled-coil region" evidence="1">
    <location>
        <begin position="87"/>
        <end position="148"/>
    </location>
</feature>
<proteinExistence type="predicted"/>
<reference evidence="2" key="1">
    <citation type="submission" date="2020-01" db="EMBL/GenBank/DDBJ databases">
        <authorList>
            <person name="Mishra B."/>
        </authorList>
    </citation>
    <scope>NUCLEOTIDE SEQUENCE [LARGE SCALE GENOMIC DNA]</scope>
</reference>
<dbReference type="Proteomes" id="UP000467841">
    <property type="component" value="Unassembled WGS sequence"/>
</dbReference>
<evidence type="ECO:0000313" key="2">
    <source>
        <dbReference type="EMBL" id="CAA7022422.1"/>
    </source>
</evidence>
<comment type="caution">
    <text evidence="2">The sequence shown here is derived from an EMBL/GenBank/DDBJ whole genome shotgun (WGS) entry which is preliminary data.</text>
</comment>
<sequence>MAGVLLWRTRMLAEGRLGCLKFIPAWGFRVRSSPLGPISTKLLNIILCLAGSSPRWSRSTRRRFGQLRTKPLCCGRAGDGQDVDTMVADLQQDKLALESKVAALNREIVKTLGLQEVADKLRAQVSDLEEARRDAEASAAEMERLRRSRRESVEAAVTQVFDSVNDWYAPRLHRLSEFVAQRTWLKPLWGGGKSTKLSSTL</sequence>
<keyword evidence="1" id="KW-0175">Coiled coil</keyword>
<keyword evidence="3" id="KW-1185">Reference proteome</keyword>
<evidence type="ECO:0000256" key="1">
    <source>
        <dbReference type="SAM" id="Coils"/>
    </source>
</evidence>
<evidence type="ECO:0000313" key="3">
    <source>
        <dbReference type="Proteomes" id="UP000467841"/>
    </source>
</evidence>
<accession>A0A6D2I609</accession>
<name>A0A6D2I609_9BRAS</name>
<dbReference type="EMBL" id="CACVBM020000688">
    <property type="protein sequence ID" value="CAA7022422.1"/>
    <property type="molecule type" value="Genomic_DNA"/>
</dbReference>
<dbReference type="AlphaFoldDB" id="A0A6D2I609"/>